<reference evidence="3 4" key="1">
    <citation type="submission" date="2016-10" db="EMBL/GenBank/DDBJ databases">
        <authorList>
            <person name="de Groot N.N."/>
        </authorList>
    </citation>
    <scope>NUCLEOTIDE SEQUENCE [LARGE SCALE GENOMIC DNA]</scope>
    <source>
        <strain evidence="3 4">DSM 2784</strain>
    </source>
</reference>
<comment type="similarity">
    <text evidence="1">Belongs to the 3-oxoacid CoA-transferase subunit A family.</text>
</comment>
<dbReference type="InterPro" id="IPR012792">
    <property type="entry name" value="3-oxoacid_CoA-transf_A"/>
</dbReference>
<dbReference type="InterPro" id="IPR004165">
    <property type="entry name" value="CoA_trans_fam_I"/>
</dbReference>
<dbReference type="Pfam" id="PF01144">
    <property type="entry name" value="CoA_trans"/>
    <property type="match status" value="1"/>
</dbReference>
<dbReference type="NCBIfam" id="NF007394">
    <property type="entry name" value="PRK09920.1"/>
    <property type="match status" value="1"/>
</dbReference>
<gene>
    <name evidence="3" type="ORF">SAMN03080599_02330</name>
</gene>
<dbReference type="PANTHER" id="PTHR13707:SF60">
    <property type="entry name" value="ACETATE COA-TRANSFERASE SUBUNIT ALPHA"/>
    <property type="match status" value="1"/>
</dbReference>
<dbReference type="STRING" id="1120920.SAMN03080599_02330"/>
<evidence type="ECO:0000313" key="4">
    <source>
        <dbReference type="Proteomes" id="UP000199208"/>
    </source>
</evidence>
<dbReference type="InterPro" id="IPR037171">
    <property type="entry name" value="NagB/RpiA_transferase-like"/>
</dbReference>
<dbReference type="SUPFAM" id="SSF100950">
    <property type="entry name" value="NagB/RpiA/CoA transferase-like"/>
    <property type="match status" value="1"/>
</dbReference>
<evidence type="ECO:0000256" key="2">
    <source>
        <dbReference type="ARBA" id="ARBA00022679"/>
    </source>
</evidence>
<organism evidence="3 4">
    <name type="scientific">Acidaminobacter hydrogenoformans DSM 2784</name>
    <dbReference type="NCBI Taxonomy" id="1120920"/>
    <lineage>
        <taxon>Bacteria</taxon>
        <taxon>Bacillati</taxon>
        <taxon>Bacillota</taxon>
        <taxon>Clostridia</taxon>
        <taxon>Peptostreptococcales</taxon>
        <taxon>Acidaminobacteraceae</taxon>
        <taxon>Acidaminobacter</taxon>
    </lineage>
</organism>
<dbReference type="NCBIfam" id="TIGR02429">
    <property type="entry name" value="pcaI_scoA_fam"/>
    <property type="match status" value="1"/>
</dbReference>
<dbReference type="OrthoDB" id="9777193at2"/>
<dbReference type="Proteomes" id="UP000199208">
    <property type="component" value="Unassembled WGS sequence"/>
</dbReference>
<dbReference type="PANTHER" id="PTHR13707">
    <property type="entry name" value="KETOACID-COENZYME A TRANSFERASE"/>
    <property type="match status" value="1"/>
</dbReference>
<proteinExistence type="inferred from homology"/>
<evidence type="ECO:0000256" key="1">
    <source>
        <dbReference type="ARBA" id="ARBA00005612"/>
    </source>
</evidence>
<keyword evidence="4" id="KW-1185">Reference proteome</keyword>
<sequence length="218" mass="23093">MNKIISLDEAASKIRDGMTIMIGGFLGCGTPERMIDKLIELGVKDLTIIANDTSFPDKGLGKLIVSKQVKKAIVSHIGTNKETGRQMTAGETEVVLVPQGTLIEQIRAGGVGLGGVLTPTGLGTVVEEGKQKLTIEGKDYLLELPLRADVALLYGSKVDRKGNIYYNGTTRNFNSIIALAADLVLVEAMELVEVGDIHPNDVMTPGVLVHGIVGGDQA</sequence>
<name>A0A1G5S319_9FIRM</name>
<evidence type="ECO:0000313" key="3">
    <source>
        <dbReference type="EMBL" id="SCZ80558.1"/>
    </source>
</evidence>
<accession>A0A1G5S319</accession>
<protein>
    <submittedName>
        <fullName evidence="3">Butyryl-CoA:acetoacetate CoA-transferase alpha subunit</fullName>
    </submittedName>
</protein>
<dbReference type="RefSeq" id="WP_092591689.1">
    <property type="nucleotide sequence ID" value="NZ_FMWL01000013.1"/>
</dbReference>
<keyword evidence="2 3" id="KW-0808">Transferase</keyword>
<dbReference type="EMBL" id="FMWL01000013">
    <property type="protein sequence ID" value="SCZ80558.1"/>
    <property type="molecule type" value="Genomic_DNA"/>
</dbReference>
<dbReference type="PROSITE" id="PS51257">
    <property type="entry name" value="PROKAR_LIPOPROTEIN"/>
    <property type="match status" value="1"/>
</dbReference>
<dbReference type="GO" id="GO:0008410">
    <property type="term" value="F:CoA-transferase activity"/>
    <property type="evidence" value="ECO:0007669"/>
    <property type="project" value="InterPro"/>
</dbReference>
<dbReference type="SMART" id="SM00882">
    <property type="entry name" value="CoA_trans"/>
    <property type="match status" value="1"/>
</dbReference>
<dbReference type="PROSITE" id="PS01273">
    <property type="entry name" value="COA_TRANSF_1"/>
    <property type="match status" value="1"/>
</dbReference>
<dbReference type="AlphaFoldDB" id="A0A1G5S319"/>
<dbReference type="InterPro" id="IPR004163">
    <property type="entry name" value="CoA_transf_BS"/>
</dbReference>
<dbReference type="Gene3D" id="3.40.1080.10">
    <property type="entry name" value="Glutaconate Coenzyme A-transferase"/>
    <property type="match status" value="1"/>
</dbReference>